<dbReference type="SMART" id="SM00862">
    <property type="entry name" value="Trans_reg_C"/>
    <property type="match status" value="1"/>
</dbReference>
<evidence type="ECO:0000256" key="6">
    <source>
        <dbReference type="SAM" id="MobiDB-lite"/>
    </source>
</evidence>
<reference evidence="8 9" key="1">
    <citation type="submission" date="2024-06" db="EMBL/GenBank/DDBJ databases">
        <title>Draft genome sequence of Geodermatophilus badlandi, a novel member of the Geodermatophilaceae isolated from badland sedimentary rocks in the Red desert, Wyoming, USA.</title>
        <authorList>
            <person name="Ben Tekaya S."/>
            <person name="Nouioui I."/>
            <person name="Flores G.M."/>
            <person name="Shaal M.N."/>
            <person name="Bredoire F."/>
            <person name="Basile F."/>
            <person name="Van Diepen L."/>
            <person name="Ward N.L."/>
        </authorList>
    </citation>
    <scope>NUCLEOTIDE SEQUENCE [LARGE SCALE GENOMIC DNA]</scope>
    <source>
        <strain evidence="8 9">WL48A</strain>
    </source>
</reference>
<evidence type="ECO:0000256" key="3">
    <source>
        <dbReference type="ARBA" id="ARBA00023125"/>
    </source>
</evidence>
<keyword evidence="2" id="KW-0805">Transcription regulation</keyword>
<dbReference type="EMBL" id="JBFNXQ010000003">
    <property type="protein sequence ID" value="MEX5717133.1"/>
    <property type="molecule type" value="Genomic_DNA"/>
</dbReference>
<dbReference type="Pfam" id="PF13191">
    <property type="entry name" value="AAA_16"/>
    <property type="match status" value="1"/>
</dbReference>
<feature type="compositionally biased region" description="Low complexity" evidence="6">
    <location>
        <begin position="1074"/>
        <end position="1086"/>
    </location>
</feature>
<dbReference type="Pfam" id="PF03704">
    <property type="entry name" value="BTAD"/>
    <property type="match status" value="1"/>
</dbReference>
<dbReference type="PROSITE" id="PS51755">
    <property type="entry name" value="OMPR_PHOB"/>
    <property type="match status" value="1"/>
</dbReference>
<dbReference type="SUPFAM" id="SSF52540">
    <property type="entry name" value="P-loop containing nucleoside triphosphate hydrolases"/>
    <property type="match status" value="1"/>
</dbReference>
<dbReference type="InterPro" id="IPR011990">
    <property type="entry name" value="TPR-like_helical_dom_sf"/>
</dbReference>
<dbReference type="PANTHER" id="PTHR35807">
    <property type="entry name" value="TRANSCRIPTIONAL REGULATOR REDD-RELATED"/>
    <property type="match status" value="1"/>
</dbReference>
<proteinExistence type="inferred from homology"/>
<evidence type="ECO:0000256" key="4">
    <source>
        <dbReference type="ARBA" id="ARBA00023163"/>
    </source>
</evidence>
<dbReference type="InterPro" id="IPR001867">
    <property type="entry name" value="OmpR/PhoB-type_DNA-bd"/>
</dbReference>
<sequence>MQFEILGPLQVLDAGRPLALGRPKQRAVLAILLLDAGRVVSLDRLVEELWGRQSPPQALASVQAYVSHLRRLLEPRRSPGAPATVLVNQAPGYRIVVRDEDLDAARFRTLAQRGHDLLQAGEAARAADTLADALRLWRGPVLADVGDAPFVQAERARLEDLRLTAWEDRLSADLGTGRHALVVAELDQLTAEHPFRERLQGLRMVGLYRCGRQAEALQSYQHFRALLREELGLDPGPALQDLERDILCQAPELDWAAAARPDGGRSGPAREVVPVTGPATAPAPETAPAAADGLVGRETQLRVIDQALAEATTGRGRVVLVAGEPGIGKTRLAEEAARHARGVGVTVAWGRSDQDAGAPAFWPWTRVFRELLATEDARSPATALGPHAAELALILPELAEDGPRAAAPVVDVEASRFRLCRAATEALLHLSAHRRLLLVLDDLQWADVASRRLLTHLAAALGDAPVVVLATYRDRTLDGGEPLADTLAELARTAPVDRLDLAGLGVADVAEVMASHAGTDPDDELARLVSDRTGGNPFFVIEVLRLLGASGWPGRTPVETASLVAQQVPAGVRDVLRRRLGRLPDQTRTVLLVAAVVGQEFDLDVVATVTGVDDDEALDAVELTVSAGLVLEDPATVGRFRFAHALIREAVYEEISRARRARLHARVGQALLDRRGRDGEHVLQVAHHWWLAAPVVGADRAVPHVIAAAELCVDTLAHEEAERQLRRSLELLAIAPPTTRRTASELNVQLRLGTLLVQLHDTASEEAWASFARARELADQLGDSSALLAAYHSLFEVAYARADHRAAGALAERLLGIAEDTRDPVASTVGHLALGRTLWVQGRLLEAREQLERGLRVERGAPTPGEPLPPVFILQLQLSAVLDPLGELQPAADLVAAAVEGSREQHPFARAAVLTGAALLAALRRDSSAARRWAVEAQQLAAKWNFPAPGGYAAVVLGWVEALDGDPEVAIPSLRQQLSQIEAGGVQHLMAWGLGLLAEAHLRDHQPVAALRLLDDALSRVERTGERLYEPELHRLRALALLALPEPRPEQARSALHRAVTLAAEQGSVLLQQRATDTARATTPARHSGSRSQPRPRS</sequence>
<feature type="domain" description="OmpR/PhoB-type" evidence="7">
    <location>
        <begin position="1"/>
        <end position="97"/>
    </location>
</feature>
<keyword evidence="3 5" id="KW-0238">DNA-binding</keyword>
<comment type="caution">
    <text evidence="8">The sequence shown here is derived from an EMBL/GenBank/DDBJ whole genome shotgun (WGS) entry which is preliminary data.</text>
</comment>
<dbReference type="SUPFAM" id="SSF48452">
    <property type="entry name" value="TPR-like"/>
    <property type="match status" value="3"/>
</dbReference>
<dbReference type="InterPro" id="IPR036388">
    <property type="entry name" value="WH-like_DNA-bd_sf"/>
</dbReference>
<comment type="similarity">
    <text evidence="1">Belongs to the AfsR/DnrI/RedD regulatory family.</text>
</comment>
<evidence type="ECO:0000256" key="2">
    <source>
        <dbReference type="ARBA" id="ARBA00023015"/>
    </source>
</evidence>
<evidence type="ECO:0000313" key="8">
    <source>
        <dbReference type="EMBL" id="MEX5717133.1"/>
    </source>
</evidence>
<keyword evidence="4" id="KW-0804">Transcription</keyword>
<protein>
    <submittedName>
        <fullName evidence="8">BTAD domain-containing putative transcriptional regulator</fullName>
    </submittedName>
</protein>
<dbReference type="CDD" id="cd15831">
    <property type="entry name" value="BTAD"/>
    <property type="match status" value="1"/>
</dbReference>
<evidence type="ECO:0000256" key="1">
    <source>
        <dbReference type="ARBA" id="ARBA00005820"/>
    </source>
</evidence>
<dbReference type="PANTHER" id="PTHR35807:SF1">
    <property type="entry name" value="TRANSCRIPTIONAL REGULATOR REDD"/>
    <property type="match status" value="1"/>
</dbReference>
<dbReference type="InterPro" id="IPR041664">
    <property type="entry name" value="AAA_16"/>
</dbReference>
<dbReference type="Proteomes" id="UP001560045">
    <property type="component" value="Unassembled WGS sequence"/>
</dbReference>
<dbReference type="RefSeq" id="WP_369202698.1">
    <property type="nucleotide sequence ID" value="NZ_JBFNXQ010000003.1"/>
</dbReference>
<organism evidence="8 9">
    <name type="scientific">Geodermatophilus maliterrae</name>
    <dbReference type="NCBI Taxonomy" id="3162531"/>
    <lineage>
        <taxon>Bacteria</taxon>
        <taxon>Bacillati</taxon>
        <taxon>Actinomycetota</taxon>
        <taxon>Actinomycetes</taxon>
        <taxon>Geodermatophilales</taxon>
        <taxon>Geodermatophilaceae</taxon>
        <taxon>Geodermatophilus</taxon>
    </lineage>
</organism>
<feature type="DNA-binding region" description="OmpR/PhoB-type" evidence="5">
    <location>
        <begin position="1"/>
        <end position="97"/>
    </location>
</feature>
<accession>A0ABV3X9B1</accession>
<keyword evidence="9" id="KW-1185">Reference proteome</keyword>
<dbReference type="Gene3D" id="1.10.10.10">
    <property type="entry name" value="Winged helix-like DNA-binding domain superfamily/Winged helix DNA-binding domain"/>
    <property type="match status" value="1"/>
</dbReference>
<dbReference type="SMART" id="SM01043">
    <property type="entry name" value="BTAD"/>
    <property type="match status" value="1"/>
</dbReference>
<dbReference type="InterPro" id="IPR051677">
    <property type="entry name" value="AfsR-DnrI-RedD_regulator"/>
</dbReference>
<dbReference type="InterPro" id="IPR027417">
    <property type="entry name" value="P-loop_NTPase"/>
</dbReference>
<dbReference type="Gene3D" id="1.25.40.10">
    <property type="entry name" value="Tetratricopeptide repeat domain"/>
    <property type="match status" value="3"/>
</dbReference>
<dbReference type="InterPro" id="IPR016032">
    <property type="entry name" value="Sig_transdc_resp-reg_C-effctor"/>
</dbReference>
<dbReference type="InterPro" id="IPR005158">
    <property type="entry name" value="BTAD"/>
</dbReference>
<evidence type="ECO:0000313" key="9">
    <source>
        <dbReference type="Proteomes" id="UP001560045"/>
    </source>
</evidence>
<name>A0ABV3X9B1_9ACTN</name>
<evidence type="ECO:0000259" key="7">
    <source>
        <dbReference type="PROSITE" id="PS51755"/>
    </source>
</evidence>
<dbReference type="SUPFAM" id="SSF46894">
    <property type="entry name" value="C-terminal effector domain of the bipartite response regulators"/>
    <property type="match status" value="1"/>
</dbReference>
<feature type="region of interest" description="Disordered" evidence="6">
    <location>
        <begin position="1071"/>
        <end position="1098"/>
    </location>
</feature>
<dbReference type="Gene3D" id="3.40.50.300">
    <property type="entry name" value="P-loop containing nucleotide triphosphate hydrolases"/>
    <property type="match status" value="1"/>
</dbReference>
<evidence type="ECO:0000256" key="5">
    <source>
        <dbReference type="PROSITE-ProRule" id="PRU01091"/>
    </source>
</evidence>
<gene>
    <name evidence="8" type="ORF">ABQ292_01960</name>
</gene>
<dbReference type="Pfam" id="PF00486">
    <property type="entry name" value="Trans_reg_C"/>
    <property type="match status" value="1"/>
</dbReference>